<dbReference type="Proteomes" id="UP001165135">
    <property type="component" value="Unassembled WGS sequence"/>
</dbReference>
<evidence type="ECO:0000259" key="1">
    <source>
        <dbReference type="SMART" id="SM00382"/>
    </source>
</evidence>
<evidence type="ECO:0000313" key="2">
    <source>
        <dbReference type="EMBL" id="GLY79177.1"/>
    </source>
</evidence>
<reference evidence="2" key="1">
    <citation type="submission" date="2023-03" db="EMBL/GenBank/DDBJ databases">
        <title>Actinoallomurus iriomotensis NBRC 103681.</title>
        <authorList>
            <person name="Ichikawa N."/>
            <person name="Sato H."/>
            <person name="Tonouchi N."/>
        </authorList>
    </citation>
    <scope>NUCLEOTIDE SEQUENCE</scope>
    <source>
        <strain evidence="2">NBRC 103681</strain>
    </source>
</reference>
<dbReference type="RefSeq" id="WP_285630278.1">
    <property type="nucleotide sequence ID" value="NZ_BSTJ01000011.1"/>
</dbReference>
<feature type="domain" description="AAA+ ATPase" evidence="1">
    <location>
        <begin position="370"/>
        <end position="513"/>
    </location>
</feature>
<dbReference type="PANTHER" id="PTHR46312">
    <property type="entry name" value="NACHT DOMAIN-CONTAINING PROTEIN"/>
    <property type="match status" value="1"/>
</dbReference>
<protein>
    <recommendedName>
        <fullName evidence="1">AAA+ ATPase domain-containing protein</fullName>
    </recommendedName>
</protein>
<name>A0A9W6VU42_9ACTN</name>
<organism evidence="2 3">
    <name type="scientific">Actinoallomurus iriomotensis</name>
    <dbReference type="NCBI Taxonomy" id="478107"/>
    <lineage>
        <taxon>Bacteria</taxon>
        <taxon>Bacillati</taxon>
        <taxon>Actinomycetota</taxon>
        <taxon>Actinomycetes</taxon>
        <taxon>Streptosporangiales</taxon>
        <taxon>Thermomonosporaceae</taxon>
        <taxon>Actinoallomurus</taxon>
    </lineage>
</organism>
<dbReference type="InterPro" id="IPR027417">
    <property type="entry name" value="P-loop_NTPase"/>
</dbReference>
<dbReference type="EMBL" id="BSTJ01000011">
    <property type="protein sequence ID" value="GLY79177.1"/>
    <property type="molecule type" value="Genomic_DNA"/>
</dbReference>
<comment type="caution">
    <text evidence="2">The sequence shown here is derived from an EMBL/GenBank/DDBJ whole genome shotgun (WGS) entry which is preliminary data.</text>
</comment>
<dbReference type="SMART" id="SM00382">
    <property type="entry name" value="AAA"/>
    <property type="match status" value="1"/>
</dbReference>
<dbReference type="Gene3D" id="3.40.50.300">
    <property type="entry name" value="P-loop containing nucleotide triphosphate hydrolases"/>
    <property type="match status" value="1"/>
</dbReference>
<dbReference type="PANTHER" id="PTHR46312:SF2">
    <property type="entry name" value="NUCLEOTIDE-BINDING OLIGOMERIZATION DOMAIN-CONTAINING PROTEIN 2-LIKE"/>
    <property type="match status" value="1"/>
</dbReference>
<sequence>MTYQGALQILGCYERSLVDRLDRLLGGVILGAGAVAGAAALGGPAAAPLAGLQALWGWVDQKSEAVSLLRRVLDGVSGRLAGTTGSDRIRLVGAAHTTIVVVSFFEALRDRIGTERFGALELTDEEQRYLATGELRETHQSAVEFLYTADVRAPSATCGFVENQRWVRDWMAGVAERVKRFLTGLAAWEHSPASLDGIEDIALAKYRSFYIQLAATVPEFRVWAALAEHAATRSEIRDVTADVLAVLEDQGVALSRVERLLSLVAGVPRPEPDLCAVLHRVNRGALDEHIVSEDAVRAEEGLAFPTLGEAFINPRCRPPASAGEAASRMEGDKWDHQRPRVEGNNIWEHQRRLQEVDLVLAAHLTTPEATRVPMLILGHPGAGKSLLTKVLAARLPPAAYTVVRVPLRRVGAEAPVYEQIQQALDQATHRRVDWGRLTEQGRATIRVVLLDGLDELLQAAGSRGGYLQEVAEFQRREADQDLPVVVVVTSRTVVADRVTVPDGTTVVRLEGFTTEQISAWLSTWNRVNAPAIEAGTVRGLSPQTALIHPELACQPLLLLMLALYAADPAAPALDTGLSQADLYRRLLTTFTRREVARTQPPLSEDELHEAIHEQMWQLSVSAFAMFNRGRQDVTDADLGADLAALDDTLSPRSIELGRRLIGRFFFIHTAEANSTGETHRCYEFMHATFAEYLLAHGVIDVLADTAQAAFAARRGLPDPNDDLLFALLSHQSLAVRRTALDFMKELVDELDDQRAAQLRQTLELLITDCRHRHGSDRYAAYRPVPLDRVRELAAYSANLIVLRTLAGPSPGSVSLAHLWPDQPGPGAVWRSTTALWKAGLDPVGWESMLATLKLTSTPTDATHPSVALTSNDIVISVDPDIKNAMLVGDTETVARLRWGAALRDSADFRGRNWTEDALTTLVPLLVLPDRTRGPDAMSYPDPGRRDSAEEADVLWTVAMILKLYSPSLSAAQAHLLVGWMLNFPTPHPPFDGYALAAAVAAHPSLLNRFPQLNDPATYRQASGAWVLLGDEPQPEPHLQRLQRLRELLKPPPDTDPFPHFRQVLHAYQQTRGSS</sequence>
<proteinExistence type="predicted"/>
<gene>
    <name evidence="2" type="ORF">Airi01_074440</name>
</gene>
<evidence type="ECO:0000313" key="3">
    <source>
        <dbReference type="Proteomes" id="UP001165135"/>
    </source>
</evidence>
<dbReference type="Pfam" id="PF22738">
    <property type="entry name" value="NNH7"/>
    <property type="match status" value="1"/>
</dbReference>
<accession>A0A9W6VU42</accession>
<dbReference type="InterPro" id="IPR054567">
    <property type="entry name" value="NNH7"/>
</dbReference>
<dbReference type="AlphaFoldDB" id="A0A9W6VU42"/>
<dbReference type="SUPFAM" id="SSF52540">
    <property type="entry name" value="P-loop containing nucleoside triphosphate hydrolases"/>
    <property type="match status" value="1"/>
</dbReference>
<dbReference type="InterPro" id="IPR003593">
    <property type="entry name" value="AAA+_ATPase"/>
</dbReference>